<dbReference type="GO" id="GO:0000166">
    <property type="term" value="F:nucleotide binding"/>
    <property type="evidence" value="ECO:0007669"/>
    <property type="project" value="UniProtKB-KW"/>
</dbReference>
<comment type="caution">
    <text evidence="4">The sequence shown here is derived from an EMBL/GenBank/DDBJ whole genome shotgun (WGS) entry which is preliminary data.</text>
</comment>
<dbReference type="PANTHER" id="PTHR15045:SF1">
    <property type="entry name" value="FUCOSE-1-PHOSPHATE GUANYLYLTRANSFERASE"/>
    <property type="match status" value="1"/>
</dbReference>
<feature type="domain" description="GDP-fucose pyrophosphorylase" evidence="3">
    <location>
        <begin position="102"/>
        <end position="516"/>
    </location>
</feature>
<dbReference type="OrthoDB" id="10062280at2759"/>
<protein>
    <submittedName>
        <fullName evidence="4">Fucose-1-phosphate guanylyltransferase</fullName>
    </submittedName>
</protein>
<evidence type="ECO:0000259" key="3">
    <source>
        <dbReference type="Pfam" id="PF07959"/>
    </source>
</evidence>
<keyword evidence="2" id="KW-0547">Nucleotide-binding</keyword>
<evidence type="ECO:0000256" key="2">
    <source>
        <dbReference type="ARBA" id="ARBA00022741"/>
    </source>
</evidence>
<dbReference type="EMBL" id="BGPR01005302">
    <property type="protein sequence ID" value="GBN08890.1"/>
    <property type="molecule type" value="Genomic_DNA"/>
</dbReference>
<dbReference type="Pfam" id="PF07959">
    <property type="entry name" value="Fucose_pyrophosphorylase"/>
    <property type="match status" value="1"/>
</dbReference>
<dbReference type="Proteomes" id="UP000499080">
    <property type="component" value="Unassembled WGS sequence"/>
</dbReference>
<dbReference type="GO" id="GO:0042350">
    <property type="term" value="P:GDP-L-fucose biosynthetic process"/>
    <property type="evidence" value="ECO:0007669"/>
    <property type="project" value="UniProtKB-ARBA"/>
</dbReference>
<evidence type="ECO:0000256" key="1">
    <source>
        <dbReference type="ARBA" id="ARBA00022679"/>
    </source>
</evidence>
<keyword evidence="5" id="KW-1185">Reference proteome</keyword>
<evidence type="ECO:0000313" key="4">
    <source>
        <dbReference type="EMBL" id="GBN08890.1"/>
    </source>
</evidence>
<accession>A0A4Y2L3P5</accession>
<proteinExistence type="predicted"/>
<keyword evidence="4" id="KW-0548">Nucleotidyltransferase</keyword>
<dbReference type="GO" id="GO:0016779">
    <property type="term" value="F:nucleotidyltransferase activity"/>
    <property type="evidence" value="ECO:0007669"/>
    <property type="project" value="UniProtKB-KW"/>
</dbReference>
<dbReference type="PANTHER" id="PTHR15045">
    <property type="entry name" value="FUCOSE-1-PHOSPHATE GUANYLYLTRANSFERASE"/>
    <property type="match status" value="1"/>
</dbReference>
<name>A0A4Y2L3P5_ARAVE</name>
<sequence length="640" mass="71405">MNLEENISAISDYMSQVLENYNSLRGGKLDLSQTPFWDAVIISASDSNQEKGYQLQIQEKQERGEVPLSIPFHVFSDPPGYKIGCGGSTMFILEKIFEIYGDAMYNMRFLLIPAGGYSQRLPNLSILGKLFSPLPFGESKFQMLDLILATYLPFLKHMPPGVFLASSDAIISFSLSENDAWTFENEGFTALAHPSPVIIGTTHGVYVLPNIKNAVGGSAFMSECLRVLQKPSVEEMHDKGAIVKNSSFTGAEDEEEIVFSDSAFFFDHTITKKLIKFYNNNKPLKCELSSYGDFLQPLGLSASPSYIVDKVTSETLASMRSALYRDLYGTNISILVLKNSNFHHLGTMDEYIDSLCCRNKFAEAFPHSKSSFTTYFVQEISPLYIEGTIINSIVHPLSVVPESSIMEYCDINVAINVGQNCIISNIQVGGFAVQRLPFDIPDNTLLHTAILKDGFVTVAFNIHENIKKEHKRKHALETVYFGKKMKVFLVHDDLVFDTNCDPVSLWEAKLFPVCSTAEESLKKTLEFVLCVKECNASILNFTLHRGEVKWVSMRDVLLQKDTEAMVFTLPLTVIGILSSLVFLLSSPAIGIPEVLEFSTPYCIFDREVTDTVRALSSQSVLQRLAFLVLLTASRLVHTLA</sequence>
<dbReference type="AlphaFoldDB" id="A0A4Y2L3P5"/>
<evidence type="ECO:0000313" key="5">
    <source>
        <dbReference type="Proteomes" id="UP000499080"/>
    </source>
</evidence>
<gene>
    <name evidence="4" type="primary">Fpgt</name>
    <name evidence="4" type="ORF">AVEN_140542_1</name>
</gene>
<reference evidence="4 5" key="1">
    <citation type="journal article" date="2019" name="Sci. Rep.">
        <title>Orb-weaving spider Araneus ventricosus genome elucidates the spidroin gene catalogue.</title>
        <authorList>
            <person name="Kono N."/>
            <person name="Nakamura H."/>
            <person name="Ohtoshi R."/>
            <person name="Moran D.A.P."/>
            <person name="Shinohara A."/>
            <person name="Yoshida Y."/>
            <person name="Fujiwara M."/>
            <person name="Mori M."/>
            <person name="Tomita M."/>
            <person name="Arakawa K."/>
        </authorList>
    </citation>
    <scope>NUCLEOTIDE SEQUENCE [LARGE SCALE GENOMIC DNA]</scope>
</reference>
<dbReference type="InterPro" id="IPR012887">
    <property type="entry name" value="GDP_fucose_pyrophosphorylase"/>
</dbReference>
<organism evidence="4 5">
    <name type="scientific">Araneus ventricosus</name>
    <name type="common">Orbweaver spider</name>
    <name type="synonym">Epeira ventricosa</name>
    <dbReference type="NCBI Taxonomy" id="182803"/>
    <lineage>
        <taxon>Eukaryota</taxon>
        <taxon>Metazoa</taxon>
        <taxon>Ecdysozoa</taxon>
        <taxon>Arthropoda</taxon>
        <taxon>Chelicerata</taxon>
        <taxon>Arachnida</taxon>
        <taxon>Araneae</taxon>
        <taxon>Araneomorphae</taxon>
        <taxon>Entelegynae</taxon>
        <taxon>Araneoidea</taxon>
        <taxon>Araneidae</taxon>
        <taxon>Araneus</taxon>
    </lineage>
</organism>
<keyword evidence="1 4" id="KW-0808">Transferase</keyword>